<keyword evidence="16 20" id="KW-0030">Aminoacyl-tRNA synthetase</keyword>
<comment type="subcellular location">
    <subcellularLocation>
        <location evidence="2">Cytoplasm</location>
    </subcellularLocation>
</comment>
<dbReference type="PROSITE" id="PS50886">
    <property type="entry name" value="TRBD"/>
    <property type="match status" value="1"/>
</dbReference>
<evidence type="ECO:0000256" key="14">
    <source>
        <dbReference type="ARBA" id="ARBA00022884"/>
    </source>
</evidence>
<organism evidence="22 23">
    <name type="scientific">SAR86 cluster bacterium</name>
    <dbReference type="NCBI Taxonomy" id="2030880"/>
    <lineage>
        <taxon>Bacteria</taxon>
        <taxon>Pseudomonadati</taxon>
        <taxon>Pseudomonadota</taxon>
        <taxon>Gammaproteobacteria</taxon>
        <taxon>SAR86 cluster</taxon>
    </lineage>
</organism>
<accession>A0A520MUP7</accession>
<evidence type="ECO:0000256" key="5">
    <source>
        <dbReference type="ARBA" id="ARBA00012838"/>
    </source>
</evidence>
<dbReference type="EMBL" id="SHBK01000004">
    <property type="protein sequence ID" value="RZO24940.1"/>
    <property type="molecule type" value="Genomic_DNA"/>
</dbReference>
<evidence type="ECO:0000313" key="22">
    <source>
        <dbReference type="EMBL" id="RZO24940.1"/>
    </source>
</evidence>
<dbReference type="Gene3D" id="3.40.50.620">
    <property type="entry name" value="HUPs"/>
    <property type="match status" value="1"/>
</dbReference>
<dbReference type="FunFam" id="2.20.28.20:FF:000001">
    <property type="entry name" value="Methionine--tRNA ligase"/>
    <property type="match status" value="1"/>
</dbReference>
<protein>
    <recommendedName>
        <fullName evidence="6">Methionine--tRNA ligase</fullName>
        <ecNumber evidence="5">6.1.1.10</ecNumber>
    </recommendedName>
    <alternativeName>
        <fullName evidence="17">Methionyl-tRNA synthetase</fullName>
    </alternativeName>
</protein>
<evidence type="ECO:0000256" key="7">
    <source>
        <dbReference type="ARBA" id="ARBA00022490"/>
    </source>
</evidence>
<dbReference type="GO" id="GO:0005829">
    <property type="term" value="C:cytosol"/>
    <property type="evidence" value="ECO:0007669"/>
    <property type="project" value="TreeGrafter"/>
</dbReference>
<dbReference type="PANTHER" id="PTHR45765:SF1">
    <property type="entry name" value="METHIONINE--TRNA LIGASE, CYTOPLASMIC"/>
    <property type="match status" value="1"/>
</dbReference>
<dbReference type="InterPro" id="IPR004495">
    <property type="entry name" value="Met-tRNA-synth_bsu_C"/>
</dbReference>
<dbReference type="SUPFAM" id="SSF47323">
    <property type="entry name" value="Anticodon-binding domain of a subclass of class I aminoacyl-tRNA synthetases"/>
    <property type="match status" value="1"/>
</dbReference>
<name>A0A520MUP7_9GAMM</name>
<dbReference type="CDD" id="cd02800">
    <property type="entry name" value="tRNA_bind_EcMetRS_like"/>
    <property type="match status" value="1"/>
</dbReference>
<dbReference type="SUPFAM" id="SSF57770">
    <property type="entry name" value="Methionyl-tRNA synthetase (MetRS), Zn-domain"/>
    <property type="match status" value="1"/>
</dbReference>
<dbReference type="GO" id="GO:0004825">
    <property type="term" value="F:methionine-tRNA ligase activity"/>
    <property type="evidence" value="ECO:0007669"/>
    <property type="project" value="UniProtKB-EC"/>
</dbReference>
<dbReference type="SUPFAM" id="SSF52374">
    <property type="entry name" value="Nucleotidylyl transferase"/>
    <property type="match status" value="1"/>
</dbReference>
<keyword evidence="12" id="KW-0862">Zinc</keyword>
<evidence type="ECO:0000256" key="1">
    <source>
        <dbReference type="ARBA" id="ARBA00003314"/>
    </source>
</evidence>
<feature type="domain" description="TRNA-binding" evidence="21">
    <location>
        <begin position="553"/>
        <end position="655"/>
    </location>
</feature>
<comment type="similarity">
    <text evidence="3">Belongs to the class-I aminoacyl-tRNA synthetase family. MetG type 1 subfamily.</text>
</comment>
<dbReference type="NCBIfam" id="TIGR00399">
    <property type="entry name" value="metG_C_term"/>
    <property type="match status" value="1"/>
</dbReference>
<dbReference type="GO" id="GO:0046872">
    <property type="term" value="F:metal ion binding"/>
    <property type="evidence" value="ECO:0007669"/>
    <property type="project" value="UniProtKB-KW"/>
</dbReference>
<dbReference type="NCBIfam" id="NF001100">
    <property type="entry name" value="PRK00133.1"/>
    <property type="match status" value="1"/>
</dbReference>
<evidence type="ECO:0000256" key="2">
    <source>
        <dbReference type="ARBA" id="ARBA00004496"/>
    </source>
</evidence>
<dbReference type="InterPro" id="IPR002547">
    <property type="entry name" value="tRNA-bd_dom"/>
</dbReference>
<evidence type="ECO:0000256" key="11">
    <source>
        <dbReference type="ARBA" id="ARBA00022741"/>
    </source>
</evidence>
<dbReference type="InterPro" id="IPR023458">
    <property type="entry name" value="Met-tRNA_ligase_1"/>
</dbReference>
<keyword evidence="14 19" id="KW-0694">RNA-binding</keyword>
<evidence type="ECO:0000256" key="16">
    <source>
        <dbReference type="ARBA" id="ARBA00023146"/>
    </source>
</evidence>
<dbReference type="Gene3D" id="2.40.50.140">
    <property type="entry name" value="Nucleic acid-binding proteins"/>
    <property type="match status" value="1"/>
</dbReference>
<evidence type="ECO:0000256" key="20">
    <source>
        <dbReference type="RuleBase" id="RU363039"/>
    </source>
</evidence>
<sequence length="655" mass="74264">MNKSKKIIVTNALPYANGEIHVGHILEHIQTDIWSRFMTLINHQVLTFCADDAHGAPIMMKADELGLEPTKFIDEIKKNHQESLAKFGIEYTNYHSTHSKENEALVTEIYLDAKSSGYIYKKEIEQCFDEQKQMFLADRYVVGDCPKCSAKNQYGDGCDECGATYSATEIINPKSSLSGTSPITKNSEHVFFDLGKAKNDLKKFLDTAVIQKPIVGKLSEWLDGELKSWDISRDAPYFGFNIPNETDKYFYVWVDAPIGYLASAANWANKNSLSLDDLWNKNSEYEIHHFIGKDITYFHGLFWPALLMESKYKLPDSIHVHGFVTVNGEKMSKSKGTFITADQFADACDPELLRYYFASKLNAKIEDLDLNLEDLAKKINSDLVGKFSNIFSRSAPFIAKNNNRLSDDINTEHLENSKKNILKILQHYEEKEFSKAIKLIMEIADDTNKFINEHAPWKLDQSEALCVATTAINVFKNLCILLIPVTPKLCEQMLLMLNIHNFDIKNLDKELIDVEINEFKPILERIKPLNIQDFYKKEEKMNEENNNIIQIDDFMKVDLRVARVAEAKHVEGADKLLAIKLDLGELGTKNVFAGIKSAYEPSQLEEKLVVMVYNLAPRKMKFGISEGMILAASDSDGGIFVLSPDSGAKPGQKIK</sequence>
<keyword evidence="7" id="KW-0963">Cytoplasm</keyword>
<dbReference type="InterPro" id="IPR033911">
    <property type="entry name" value="MetRS_core"/>
</dbReference>
<comment type="function">
    <text evidence="1">Is required not only for elongation of protein synthesis but also for the initiation of all mRNA translation through initiator tRNA(fMet) aminoacylation.</text>
</comment>
<dbReference type="InterPro" id="IPR001412">
    <property type="entry name" value="aa-tRNA-synth_I_CS"/>
</dbReference>
<dbReference type="NCBIfam" id="TIGR00398">
    <property type="entry name" value="metG"/>
    <property type="match status" value="1"/>
</dbReference>
<dbReference type="Gene3D" id="2.20.28.20">
    <property type="entry name" value="Methionyl-tRNA synthetase, Zn-domain"/>
    <property type="match status" value="1"/>
</dbReference>
<keyword evidence="11 20" id="KW-0547">Nucleotide-binding</keyword>
<evidence type="ECO:0000256" key="4">
    <source>
        <dbReference type="ARBA" id="ARBA00011738"/>
    </source>
</evidence>
<dbReference type="Pfam" id="PF08264">
    <property type="entry name" value="Anticodon_1"/>
    <property type="match status" value="1"/>
</dbReference>
<dbReference type="Pfam" id="PF09334">
    <property type="entry name" value="tRNA-synt_1g"/>
    <property type="match status" value="1"/>
</dbReference>
<dbReference type="Gene3D" id="1.10.730.10">
    <property type="entry name" value="Isoleucyl-tRNA Synthetase, Domain 1"/>
    <property type="match status" value="1"/>
</dbReference>
<dbReference type="GO" id="GO:0006431">
    <property type="term" value="P:methionyl-tRNA aminoacylation"/>
    <property type="evidence" value="ECO:0007669"/>
    <property type="project" value="InterPro"/>
</dbReference>
<comment type="catalytic activity">
    <reaction evidence="18">
        <text>tRNA(Met) + L-methionine + ATP = L-methionyl-tRNA(Met) + AMP + diphosphate</text>
        <dbReference type="Rhea" id="RHEA:13481"/>
        <dbReference type="Rhea" id="RHEA-COMP:9667"/>
        <dbReference type="Rhea" id="RHEA-COMP:9698"/>
        <dbReference type="ChEBI" id="CHEBI:30616"/>
        <dbReference type="ChEBI" id="CHEBI:33019"/>
        <dbReference type="ChEBI" id="CHEBI:57844"/>
        <dbReference type="ChEBI" id="CHEBI:78442"/>
        <dbReference type="ChEBI" id="CHEBI:78530"/>
        <dbReference type="ChEBI" id="CHEBI:456215"/>
        <dbReference type="EC" id="6.1.1.10"/>
    </reaction>
</comment>
<dbReference type="InterPro" id="IPR029038">
    <property type="entry name" value="MetRS_Zn"/>
</dbReference>
<evidence type="ECO:0000256" key="18">
    <source>
        <dbReference type="ARBA" id="ARBA00047364"/>
    </source>
</evidence>
<comment type="subunit">
    <text evidence="4">Homodimer.</text>
</comment>
<keyword evidence="13 20" id="KW-0067">ATP-binding</keyword>
<dbReference type="InterPro" id="IPR013155">
    <property type="entry name" value="M/V/L/I-tRNA-synth_anticd-bd"/>
</dbReference>
<dbReference type="PANTHER" id="PTHR45765">
    <property type="entry name" value="METHIONINE--TRNA LIGASE"/>
    <property type="match status" value="1"/>
</dbReference>
<dbReference type="PROSITE" id="PS00178">
    <property type="entry name" value="AA_TRNA_LIGASE_I"/>
    <property type="match status" value="1"/>
</dbReference>
<gene>
    <name evidence="22" type="ORF">EVA98_00625</name>
</gene>
<keyword evidence="15 20" id="KW-0648">Protein biosynthesis</keyword>
<comment type="caution">
    <text evidence="22">The sequence shown here is derived from an EMBL/GenBank/DDBJ whole genome shotgun (WGS) entry which is preliminary data.</text>
</comment>
<dbReference type="GO" id="GO:0005524">
    <property type="term" value="F:ATP binding"/>
    <property type="evidence" value="ECO:0007669"/>
    <property type="project" value="UniProtKB-KW"/>
</dbReference>
<reference evidence="22 23" key="1">
    <citation type="submission" date="2019-02" db="EMBL/GenBank/DDBJ databases">
        <title>Prokaryotic population dynamics and viral predation in marine succession experiment using metagenomics: the confinement effect.</title>
        <authorList>
            <person name="Haro-Moreno J.M."/>
            <person name="Rodriguez-Valera F."/>
            <person name="Lopez-Perez M."/>
        </authorList>
    </citation>
    <scope>NUCLEOTIDE SEQUENCE [LARGE SCALE GENOMIC DNA]</scope>
    <source>
        <strain evidence="22">MED-G165</strain>
    </source>
</reference>
<evidence type="ECO:0000256" key="13">
    <source>
        <dbReference type="ARBA" id="ARBA00022840"/>
    </source>
</evidence>
<dbReference type="FunFam" id="2.40.50.140:FF:000042">
    <property type="entry name" value="Methionine--tRNA ligase"/>
    <property type="match status" value="1"/>
</dbReference>
<dbReference type="InterPro" id="IPR014729">
    <property type="entry name" value="Rossmann-like_a/b/a_fold"/>
</dbReference>
<dbReference type="GO" id="GO:0000049">
    <property type="term" value="F:tRNA binding"/>
    <property type="evidence" value="ECO:0007669"/>
    <property type="project" value="UniProtKB-UniRule"/>
</dbReference>
<evidence type="ECO:0000256" key="12">
    <source>
        <dbReference type="ARBA" id="ARBA00022833"/>
    </source>
</evidence>
<evidence type="ECO:0000256" key="3">
    <source>
        <dbReference type="ARBA" id="ARBA00008258"/>
    </source>
</evidence>
<dbReference type="Pfam" id="PF01588">
    <property type="entry name" value="tRNA_bind"/>
    <property type="match status" value="1"/>
</dbReference>
<evidence type="ECO:0000256" key="15">
    <source>
        <dbReference type="ARBA" id="ARBA00022917"/>
    </source>
</evidence>
<proteinExistence type="inferred from homology"/>
<evidence type="ECO:0000256" key="8">
    <source>
        <dbReference type="ARBA" id="ARBA00022555"/>
    </source>
</evidence>
<keyword evidence="8 19" id="KW-0820">tRNA-binding</keyword>
<dbReference type="AlphaFoldDB" id="A0A520MUP7"/>
<evidence type="ECO:0000256" key="6">
    <source>
        <dbReference type="ARBA" id="ARBA00018753"/>
    </source>
</evidence>
<dbReference type="InterPro" id="IPR014758">
    <property type="entry name" value="Met-tRNA_synth"/>
</dbReference>
<keyword evidence="10" id="KW-0479">Metal-binding</keyword>
<evidence type="ECO:0000256" key="19">
    <source>
        <dbReference type="PROSITE-ProRule" id="PRU00209"/>
    </source>
</evidence>
<dbReference type="InterPro" id="IPR012340">
    <property type="entry name" value="NA-bd_OB-fold"/>
</dbReference>
<dbReference type="InterPro" id="IPR009080">
    <property type="entry name" value="tRNAsynth_Ia_anticodon-bd"/>
</dbReference>
<keyword evidence="9 20" id="KW-0436">Ligase</keyword>
<dbReference type="Proteomes" id="UP000316449">
    <property type="component" value="Unassembled WGS sequence"/>
</dbReference>
<dbReference type="InterPro" id="IPR015413">
    <property type="entry name" value="Methionyl/Leucyl_tRNA_Synth"/>
</dbReference>
<evidence type="ECO:0000256" key="9">
    <source>
        <dbReference type="ARBA" id="ARBA00022598"/>
    </source>
</evidence>
<dbReference type="PRINTS" id="PR01041">
    <property type="entry name" value="TRNASYNTHMET"/>
</dbReference>
<evidence type="ECO:0000313" key="23">
    <source>
        <dbReference type="Proteomes" id="UP000316449"/>
    </source>
</evidence>
<evidence type="ECO:0000259" key="21">
    <source>
        <dbReference type="PROSITE" id="PS50886"/>
    </source>
</evidence>
<dbReference type="SUPFAM" id="SSF50249">
    <property type="entry name" value="Nucleic acid-binding proteins"/>
    <property type="match status" value="1"/>
</dbReference>
<evidence type="ECO:0000256" key="10">
    <source>
        <dbReference type="ARBA" id="ARBA00022723"/>
    </source>
</evidence>
<dbReference type="EC" id="6.1.1.10" evidence="5"/>
<evidence type="ECO:0000256" key="17">
    <source>
        <dbReference type="ARBA" id="ARBA00030904"/>
    </source>
</evidence>